<sequence>MCSIWYCRHIVNSTKTYLGLGNSRDELSAVIRALDILQAVASNTAVFGYSMENRIVPRFVRKHDDKELVVELMGTTLTRVRESH</sequence>
<dbReference type="Proteomes" id="UP001295469">
    <property type="component" value="Chromosome C04"/>
</dbReference>
<organism evidence="1">
    <name type="scientific">Brassica napus</name>
    <name type="common">Rape</name>
    <dbReference type="NCBI Taxonomy" id="3708"/>
    <lineage>
        <taxon>Eukaryota</taxon>
        <taxon>Viridiplantae</taxon>
        <taxon>Streptophyta</taxon>
        <taxon>Embryophyta</taxon>
        <taxon>Tracheophyta</taxon>
        <taxon>Spermatophyta</taxon>
        <taxon>Magnoliopsida</taxon>
        <taxon>eudicotyledons</taxon>
        <taxon>Gunneridae</taxon>
        <taxon>Pentapetalae</taxon>
        <taxon>rosids</taxon>
        <taxon>malvids</taxon>
        <taxon>Brassicales</taxon>
        <taxon>Brassicaceae</taxon>
        <taxon>Brassiceae</taxon>
        <taxon>Brassica</taxon>
    </lineage>
</organism>
<reference evidence="1" key="1">
    <citation type="submission" date="2021-01" db="EMBL/GenBank/DDBJ databases">
        <authorList>
            <consortium name="Genoscope - CEA"/>
            <person name="William W."/>
        </authorList>
    </citation>
    <scope>NUCLEOTIDE SEQUENCE</scope>
</reference>
<accession>A0A816JGG2</accession>
<gene>
    <name evidence="1" type="ORF">DARMORV10_C04P28110.1</name>
</gene>
<proteinExistence type="predicted"/>
<evidence type="ECO:0000313" key="1">
    <source>
        <dbReference type="EMBL" id="CAF1839133.1"/>
    </source>
</evidence>
<dbReference type="AlphaFoldDB" id="A0A816JGG2"/>
<name>A0A816JGG2_BRANA</name>
<dbReference type="EMBL" id="HG994368">
    <property type="protein sequence ID" value="CAF1839133.1"/>
    <property type="molecule type" value="Genomic_DNA"/>
</dbReference>
<protein>
    <submittedName>
        <fullName evidence="1">(rape) hypothetical protein</fullName>
    </submittedName>
</protein>